<protein>
    <submittedName>
        <fullName evidence="8">PLP-dependent transferase</fullName>
    </submittedName>
</protein>
<evidence type="ECO:0000256" key="2">
    <source>
        <dbReference type="ARBA" id="ARBA00009533"/>
    </source>
</evidence>
<comment type="cofactor">
    <cofactor evidence="1 6">
        <name>pyridoxal 5'-phosphate</name>
        <dbReference type="ChEBI" id="CHEBI:597326"/>
    </cofactor>
</comment>
<dbReference type="OrthoDB" id="2161780at2759"/>
<dbReference type="SUPFAM" id="SSF53383">
    <property type="entry name" value="PLP-dependent transferases"/>
    <property type="match status" value="1"/>
</dbReference>
<dbReference type="Proteomes" id="UP000245942">
    <property type="component" value="Unassembled WGS sequence"/>
</dbReference>
<proteinExistence type="inferred from homology"/>
<evidence type="ECO:0000256" key="5">
    <source>
        <dbReference type="ARBA" id="ARBA00023239"/>
    </source>
</evidence>
<evidence type="ECO:0000256" key="1">
    <source>
        <dbReference type="ARBA" id="ARBA00001933"/>
    </source>
</evidence>
<organism evidence="8 9">
    <name type="scientific">Pseudomicrostroma glucosiphilum</name>
    <dbReference type="NCBI Taxonomy" id="1684307"/>
    <lineage>
        <taxon>Eukaryota</taxon>
        <taxon>Fungi</taxon>
        <taxon>Dikarya</taxon>
        <taxon>Basidiomycota</taxon>
        <taxon>Ustilaginomycotina</taxon>
        <taxon>Exobasidiomycetes</taxon>
        <taxon>Microstromatales</taxon>
        <taxon>Microstromatales incertae sedis</taxon>
        <taxon>Pseudomicrostroma</taxon>
    </lineage>
</organism>
<evidence type="ECO:0000256" key="7">
    <source>
        <dbReference type="SAM" id="MobiDB-lite"/>
    </source>
</evidence>
<keyword evidence="5" id="KW-0456">Lyase</keyword>
<sequence>MPACNGGNEVLAAQSQKAPLPASALAADPASPADSAQEVQRYTLKALDLLTNWIEKGEKDRAVPACKWENSTHLRNSREKHSSSSSSSNGQNVGGDVQLSQVPMSEEAIFAFLEQTLEDSVNPWTHRFLDKLYTMPTTLSPALELMLGAMNASGVVSSASPALCLAEEKAVEGLARLIGWDVDKVDGLTMPGGSSSNVLAVQTALGNAFPSFKRQGLFGVTEHLMSTGRSLKASRPIILTSEQSHYSIEKAALACGMGLESVQKVKCDANGRINLAHLDEVLAGFEDSEETDSSRTGFPFYINLTAGTTILGAFDDIQGATEVIRKWEARRESKNSSSNGSSNGDRSSPQLPTPTKIWIHIDASWGGPVLFSSSLRKLMDGVCSADSLTINPHKVLNITQQCSFALFRRASDLTVNVTGAKYLFHGASTSSTSDEEKREFLRRNPGAKTMGCGRRPDAFKFYVEWLRVSTLGFAAHVERGVGYAYSLVRLVEERYAATLEVAEATLAGVQTGGLFLQVCFRPRLPRGIAELFKLVLPDEDAEPNGRAGVPSRSYSLLSHSTHALHAKLRALGRFTVDKAPLAYPHADVGYYIRLVAHPTTSLALYEELVGEVDRLGREYFDELSGKLKLRMDGTNGVAEGKRLKSYLDEIAVEE</sequence>
<gene>
    <name evidence="8" type="ORF">BCV69DRAFT_280938</name>
</gene>
<dbReference type="GO" id="GO:0019752">
    <property type="term" value="P:carboxylic acid metabolic process"/>
    <property type="evidence" value="ECO:0007669"/>
    <property type="project" value="InterPro"/>
</dbReference>
<dbReference type="GeneID" id="37013526"/>
<feature type="region of interest" description="Disordered" evidence="7">
    <location>
        <begin position="1"/>
        <end position="38"/>
    </location>
</feature>
<keyword evidence="3" id="KW-0210">Decarboxylase</keyword>
<dbReference type="Gene3D" id="3.40.640.10">
    <property type="entry name" value="Type I PLP-dependent aspartate aminotransferase-like (Major domain)"/>
    <property type="match status" value="1"/>
</dbReference>
<evidence type="ECO:0000313" key="8">
    <source>
        <dbReference type="EMBL" id="PWN23330.1"/>
    </source>
</evidence>
<dbReference type="GO" id="GO:0016831">
    <property type="term" value="F:carboxy-lyase activity"/>
    <property type="evidence" value="ECO:0007669"/>
    <property type="project" value="UniProtKB-KW"/>
</dbReference>
<dbReference type="InterPro" id="IPR015421">
    <property type="entry name" value="PyrdxlP-dep_Trfase_major"/>
</dbReference>
<dbReference type="RefSeq" id="XP_025350490.1">
    <property type="nucleotide sequence ID" value="XM_025491792.1"/>
</dbReference>
<dbReference type="InterPro" id="IPR002129">
    <property type="entry name" value="PyrdxlP-dep_de-COase"/>
</dbReference>
<dbReference type="PANTHER" id="PTHR45677:SF8">
    <property type="entry name" value="CYSTEINE SULFINIC ACID DECARBOXYLASE"/>
    <property type="match status" value="1"/>
</dbReference>
<feature type="compositionally biased region" description="Low complexity" evidence="7">
    <location>
        <begin position="18"/>
        <end position="36"/>
    </location>
</feature>
<evidence type="ECO:0000256" key="3">
    <source>
        <dbReference type="ARBA" id="ARBA00022793"/>
    </source>
</evidence>
<dbReference type="PANTHER" id="PTHR45677">
    <property type="entry name" value="GLUTAMATE DECARBOXYLASE-RELATED"/>
    <property type="match status" value="1"/>
</dbReference>
<dbReference type="InterPro" id="IPR015424">
    <property type="entry name" value="PyrdxlP-dep_Trfase"/>
</dbReference>
<evidence type="ECO:0000256" key="4">
    <source>
        <dbReference type="ARBA" id="ARBA00022898"/>
    </source>
</evidence>
<dbReference type="EMBL" id="KZ819322">
    <property type="protein sequence ID" value="PWN23330.1"/>
    <property type="molecule type" value="Genomic_DNA"/>
</dbReference>
<comment type="similarity">
    <text evidence="2">Belongs to the group II decarboxylase family.</text>
</comment>
<feature type="compositionally biased region" description="Low complexity" evidence="7">
    <location>
        <begin position="335"/>
        <end position="348"/>
    </location>
</feature>
<keyword evidence="8" id="KW-0808">Transferase</keyword>
<feature type="region of interest" description="Disordered" evidence="7">
    <location>
        <begin position="330"/>
        <end position="353"/>
    </location>
</feature>
<dbReference type="GO" id="GO:0030170">
    <property type="term" value="F:pyridoxal phosphate binding"/>
    <property type="evidence" value="ECO:0007669"/>
    <property type="project" value="InterPro"/>
</dbReference>
<feature type="region of interest" description="Disordered" evidence="7">
    <location>
        <begin position="71"/>
        <end position="97"/>
    </location>
</feature>
<dbReference type="STRING" id="1684307.A0A316UDQ9"/>
<evidence type="ECO:0000313" key="9">
    <source>
        <dbReference type="Proteomes" id="UP000245942"/>
    </source>
</evidence>
<dbReference type="GO" id="GO:0005737">
    <property type="term" value="C:cytoplasm"/>
    <property type="evidence" value="ECO:0007669"/>
    <property type="project" value="TreeGrafter"/>
</dbReference>
<name>A0A316UDQ9_9BASI</name>
<reference evidence="8 9" key="1">
    <citation type="journal article" date="2018" name="Mol. Biol. Evol.">
        <title>Broad Genomic Sampling Reveals a Smut Pathogenic Ancestry of the Fungal Clade Ustilaginomycotina.</title>
        <authorList>
            <person name="Kijpornyongpan T."/>
            <person name="Mondo S.J."/>
            <person name="Barry K."/>
            <person name="Sandor L."/>
            <person name="Lee J."/>
            <person name="Lipzen A."/>
            <person name="Pangilinan J."/>
            <person name="LaButti K."/>
            <person name="Hainaut M."/>
            <person name="Henrissat B."/>
            <person name="Grigoriev I.V."/>
            <person name="Spatafora J.W."/>
            <person name="Aime M.C."/>
        </authorList>
    </citation>
    <scope>NUCLEOTIDE SEQUENCE [LARGE SCALE GENOMIC DNA]</scope>
    <source>
        <strain evidence="8 9">MCA 4718</strain>
    </source>
</reference>
<feature type="compositionally biased region" description="Basic and acidic residues" evidence="7">
    <location>
        <begin position="71"/>
        <end position="82"/>
    </location>
</feature>
<keyword evidence="9" id="KW-1185">Reference proteome</keyword>
<dbReference type="AlphaFoldDB" id="A0A316UDQ9"/>
<dbReference type="GO" id="GO:0016740">
    <property type="term" value="F:transferase activity"/>
    <property type="evidence" value="ECO:0007669"/>
    <property type="project" value="UniProtKB-KW"/>
</dbReference>
<keyword evidence="4 6" id="KW-0663">Pyridoxal phosphate</keyword>
<dbReference type="Gene3D" id="3.90.1150.170">
    <property type="match status" value="1"/>
</dbReference>
<accession>A0A316UDQ9</accession>
<feature type="modified residue" description="N6-(pyridoxal phosphate)lysine" evidence="6">
    <location>
        <position position="394"/>
    </location>
</feature>
<dbReference type="Pfam" id="PF00282">
    <property type="entry name" value="Pyridoxal_deC"/>
    <property type="match status" value="1"/>
</dbReference>
<evidence type="ECO:0000256" key="6">
    <source>
        <dbReference type="PIRSR" id="PIRSR602129-50"/>
    </source>
</evidence>